<evidence type="ECO:0000313" key="2">
    <source>
        <dbReference type="EMBL" id="CAI9178671.1"/>
    </source>
</evidence>
<sequence length="130" mass="13539">MVLPPRDPRSTSHHHPTQPACPEPSAAHVRPAAPTPWQLSVGPRGRGWDWPPPASEPPPRQGRQPLSSPVRHPGCHGLGQNGGHLGSPGLYPGGALSGPFPALAQPQTAAPVLGVCPLAVPMPWPSSLVY</sequence>
<name>A0ABN9A070_RANTA</name>
<feature type="compositionally biased region" description="Gly residues" evidence="1">
    <location>
        <begin position="76"/>
        <end position="96"/>
    </location>
</feature>
<feature type="compositionally biased region" description="Basic and acidic residues" evidence="1">
    <location>
        <begin position="1"/>
        <end position="10"/>
    </location>
</feature>
<protein>
    <submittedName>
        <fullName evidence="2">Uncharacterized protein</fullName>
    </submittedName>
</protein>
<feature type="compositionally biased region" description="Pro residues" evidence="1">
    <location>
        <begin position="50"/>
        <end position="60"/>
    </location>
</feature>
<organism evidence="2 3">
    <name type="scientific">Rangifer tarandus platyrhynchus</name>
    <name type="common">Svalbard reindeer</name>
    <dbReference type="NCBI Taxonomy" id="3082113"/>
    <lineage>
        <taxon>Eukaryota</taxon>
        <taxon>Metazoa</taxon>
        <taxon>Chordata</taxon>
        <taxon>Craniata</taxon>
        <taxon>Vertebrata</taxon>
        <taxon>Euteleostomi</taxon>
        <taxon>Mammalia</taxon>
        <taxon>Eutheria</taxon>
        <taxon>Laurasiatheria</taxon>
        <taxon>Artiodactyla</taxon>
        <taxon>Ruminantia</taxon>
        <taxon>Pecora</taxon>
        <taxon>Cervidae</taxon>
        <taxon>Odocoileinae</taxon>
        <taxon>Rangifer</taxon>
    </lineage>
</organism>
<dbReference type="Proteomes" id="UP001176941">
    <property type="component" value="Chromosome 8"/>
</dbReference>
<accession>A0ABN9A070</accession>
<feature type="region of interest" description="Disordered" evidence="1">
    <location>
        <begin position="1"/>
        <end position="102"/>
    </location>
</feature>
<reference evidence="2" key="1">
    <citation type="submission" date="2023-04" db="EMBL/GenBank/DDBJ databases">
        <authorList>
            <consortium name="ELIXIR-Norway"/>
        </authorList>
    </citation>
    <scope>NUCLEOTIDE SEQUENCE [LARGE SCALE GENOMIC DNA]</scope>
</reference>
<proteinExistence type="predicted"/>
<evidence type="ECO:0000256" key="1">
    <source>
        <dbReference type="SAM" id="MobiDB-lite"/>
    </source>
</evidence>
<keyword evidence="3" id="KW-1185">Reference proteome</keyword>
<dbReference type="EMBL" id="OX459944">
    <property type="protein sequence ID" value="CAI9178671.1"/>
    <property type="molecule type" value="Genomic_DNA"/>
</dbReference>
<gene>
    <name evidence="2" type="ORF">MRATA1EN1_LOCUS27633</name>
</gene>
<evidence type="ECO:0000313" key="3">
    <source>
        <dbReference type="Proteomes" id="UP001176941"/>
    </source>
</evidence>